<dbReference type="Proteomes" id="UP001159405">
    <property type="component" value="Unassembled WGS sequence"/>
</dbReference>
<proteinExistence type="predicted"/>
<reference evidence="1 2" key="1">
    <citation type="submission" date="2022-05" db="EMBL/GenBank/DDBJ databases">
        <authorList>
            <consortium name="Genoscope - CEA"/>
            <person name="William W."/>
        </authorList>
    </citation>
    <scope>NUCLEOTIDE SEQUENCE [LARGE SCALE GENOMIC DNA]</scope>
</reference>
<accession>A0ABN8R224</accession>
<feature type="non-terminal residue" evidence="1">
    <location>
        <position position="101"/>
    </location>
</feature>
<keyword evidence="2" id="KW-1185">Reference proteome</keyword>
<comment type="caution">
    <text evidence="1">The sequence shown here is derived from an EMBL/GenBank/DDBJ whole genome shotgun (WGS) entry which is preliminary data.</text>
</comment>
<gene>
    <name evidence="1" type="ORF">PLOB_00014008</name>
</gene>
<name>A0ABN8R224_9CNID</name>
<dbReference type="EMBL" id="CALNXK010000179">
    <property type="protein sequence ID" value="CAH3173219.1"/>
    <property type="molecule type" value="Genomic_DNA"/>
</dbReference>
<evidence type="ECO:0000313" key="1">
    <source>
        <dbReference type="EMBL" id="CAH3173219.1"/>
    </source>
</evidence>
<organism evidence="1 2">
    <name type="scientific">Porites lobata</name>
    <dbReference type="NCBI Taxonomy" id="104759"/>
    <lineage>
        <taxon>Eukaryota</taxon>
        <taxon>Metazoa</taxon>
        <taxon>Cnidaria</taxon>
        <taxon>Anthozoa</taxon>
        <taxon>Hexacorallia</taxon>
        <taxon>Scleractinia</taxon>
        <taxon>Fungiina</taxon>
        <taxon>Poritidae</taxon>
        <taxon>Porites</taxon>
    </lineage>
</organism>
<protein>
    <submittedName>
        <fullName evidence="1">Uncharacterized protein</fullName>
    </submittedName>
</protein>
<sequence length="101" mass="11375">MVPGDVKFPADKLSALTSFKKLPDEEVRALVTKSAKNCSASDAECFSAMENCIRAVRAWMIQDKMKLNDDKTEAFAVAAPWLFNSLPREIRHETCFNTFKT</sequence>
<evidence type="ECO:0000313" key="2">
    <source>
        <dbReference type="Proteomes" id="UP001159405"/>
    </source>
</evidence>